<sequence length="125" mass="14010">MTHDSMAKISPTRTWGRESSAEMVVRMAGIVSRIITQSCRITWASGGATPETSAAGIWMTERWLWVVKEVMSWDRECEAVAVTARTVTRRLWWVARRWPSNNIGSKWPAPGLASIATCSCLWAIV</sequence>
<dbReference type="Gramene" id="mRNA:HanXRQr2_Chr07g0295861">
    <property type="protein sequence ID" value="CDS:HanXRQr2_Chr07g0295861.1"/>
    <property type="gene ID" value="HanXRQr2_Chr07g0295861"/>
</dbReference>
<accession>A0A9K3ILC2</accession>
<gene>
    <name evidence="1" type="ORF">HanXRQr2_Chr07g0295861</name>
</gene>
<dbReference type="EMBL" id="MNCJ02000322">
    <property type="protein sequence ID" value="KAF5798690.1"/>
    <property type="molecule type" value="Genomic_DNA"/>
</dbReference>
<reference evidence="1" key="2">
    <citation type="submission" date="2020-06" db="EMBL/GenBank/DDBJ databases">
        <title>Helianthus annuus Genome sequencing and assembly Release 2.</title>
        <authorList>
            <person name="Gouzy J."/>
            <person name="Langlade N."/>
            <person name="Munos S."/>
        </authorList>
    </citation>
    <scope>NUCLEOTIDE SEQUENCE</scope>
    <source>
        <tissue evidence="1">Leaves</tissue>
    </source>
</reference>
<keyword evidence="2" id="KW-1185">Reference proteome</keyword>
<name>A0A9K3ILC2_HELAN</name>
<dbReference type="AlphaFoldDB" id="A0A9K3ILC2"/>
<evidence type="ECO:0000313" key="1">
    <source>
        <dbReference type="EMBL" id="KAF5798690.1"/>
    </source>
</evidence>
<proteinExistence type="predicted"/>
<comment type="caution">
    <text evidence="1">The sequence shown here is derived from an EMBL/GenBank/DDBJ whole genome shotgun (WGS) entry which is preliminary data.</text>
</comment>
<dbReference type="Proteomes" id="UP000215914">
    <property type="component" value="Unassembled WGS sequence"/>
</dbReference>
<evidence type="ECO:0000313" key="2">
    <source>
        <dbReference type="Proteomes" id="UP000215914"/>
    </source>
</evidence>
<organism evidence="1 2">
    <name type="scientific">Helianthus annuus</name>
    <name type="common">Common sunflower</name>
    <dbReference type="NCBI Taxonomy" id="4232"/>
    <lineage>
        <taxon>Eukaryota</taxon>
        <taxon>Viridiplantae</taxon>
        <taxon>Streptophyta</taxon>
        <taxon>Embryophyta</taxon>
        <taxon>Tracheophyta</taxon>
        <taxon>Spermatophyta</taxon>
        <taxon>Magnoliopsida</taxon>
        <taxon>eudicotyledons</taxon>
        <taxon>Gunneridae</taxon>
        <taxon>Pentapetalae</taxon>
        <taxon>asterids</taxon>
        <taxon>campanulids</taxon>
        <taxon>Asterales</taxon>
        <taxon>Asteraceae</taxon>
        <taxon>Asteroideae</taxon>
        <taxon>Heliantheae alliance</taxon>
        <taxon>Heliantheae</taxon>
        <taxon>Helianthus</taxon>
    </lineage>
</organism>
<reference evidence="1" key="1">
    <citation type="journal article" date="2017" name="Nature">
        <title>The sunflower genome provides insights into oil metabolism, flowering and Asterid evolution.</title>
        <authorList>
            <person name="Badouin H."/>
            <person name="Gouzy J."/>
            <person name="Grassa C.J."/>
            <person name="Murat F."/>
            <person name="Staton S.E."/>
            <person name="Cottret L."/>
            <person name="Lelandais-Briere C."/>
            <person name="Owens G.L."/>
            <person name="Carrere S."/>
            <person name="Mayjonade B."/>
            <person name="Legrand L."/>
            <person name="Gill N."/>
            <person name="Kane N.C."/>
            <person name="Bowers J.E."/>
            <person name="Hubner S."/>
            <person name="Bellec A."/>
            <person name="Berard A."/>
            <person name="Berges H."/>
            <person name="Blanchet N."/>
            <person name="Boniface M.C."/>
            <person name="Brunel D."/>
            <person name="Catrice O."/>
            <person name="Chaidir N."/>
            <person name="Claudel C."/>
            <person name="Donnadieu C."/>
            <person name="Faraut T."/>
            <person name="Fievet G."/>
            <person name="Helmstetter N."/>
            <person name="King M."/>
            <person name="Knapp S.J."/>
            <person name="Lai Z."/>
            <person name="Le Paslier M.C."/>
            <person name="Lippi Y."/>
            <person name="Lorenzon L."/>
            <person name="Mandel J.R."/>
            <person name="Marage G."/>
            <person name="Marchand G."/>
            <person name="Marquand E."/>
            <person name="Bret-Mestries E."/>
            <person name="Morien E."/>
            <person name="Nambeesan S."/>
            <person name="Nguyen T."/>
            <person name="Pegot-Espagnet P."/>
            <person name="Pouilly N."/>
            <person name="Raftis F."/>
            <person name="Sallet E."/>
            <person name="Schiex T."/>
            <person name="Thomas J."/>
            <person name="Vandecasteele C."/>
            <person name="Vares D."/>
            <person name="Vear F."/>
            <person name="Vautrin S."/>
            <person name="Crespi M."/>
            <person name="Mangin B."/>
            <person name="Burke J.M."/>
            <person name="Salse J."/>
            <person name="Munos S."/>
            <person name="Vincourt P."/>
            <person name="Rieseberg L.H."/>
            <person name="Langlade N.B."/>
        </authorList>
    </citation>
    <scope>NUCLEOTIDE SEQUENCE</scope>
    <source>
        <tissue evidence="1">Leaves</tissue>
    </source>
</reference>
<protein>
    <submittedName>
        <fullName evidence="1">Uncharacterized protein</fullName>
    </submittedName>
</protein>